<keyword evidence="2" id="KW-1185">Reference proteome</keyword>
<sequence length="27" mass="3084">MMVKNQYFSIHSPIDSNGTKFSIVLII</sequence>
<dbReference type="Proteomes" id="UP000194236">
    <property type="component" value="Unassembled WGS sequence"/>
</dbReference>
<evidence type="ECO:0000313" key="1">
    <source>
        <dbReference type="EMBL" id="OTF72549.1"/>
    </source>
</evidence>
<organism evidence="1 2">
    <name type="scientific">Euroglyphus maynei</name>
    <name type="common">Mayne's house dust mite</name>
    <dbReference type="NCBI Taxonomy" id="6958"/>
    <lineage>
        <taxon>Eukaryota</taxon>
        <taxon>Metazoa</taxon>
        <taxon>Ecdysozoa</taxon>
        <taxon>Arthropoda</taxon>
        <taxon>Chelicerata</taxon>
        <taxon>Arachnida</taxon>
        <taxon>Acari</taxon>
        <taxon>Acariformes</taxon>
        <taxon>Sarcoptiformes</taxon>
        <taxon>Astigmata</taxon>
        <taxon>Psoroptidia</taxon>
        <taxon>Analgoidea</taxon>
        <taxon>Pyroglyphidae</taxon>
        <taxon>Pyroglyphinae</taxon>
        <taxon>Euroglyphus</taxon>
    </lineage>
</organism>
<reference evidence="1 2" key="1">
    <citation type="submission" date="2017-03" db="EMBL/GenBank/DDBJ databases">
        <title>Genome Survey of Euroglyphus maynei.</title>
        <authorList>
            <person name="Arlian L.G."/>
            <person name="Morgan M.S."/>
            <person name="Rider S.D."/>
        </authorList>
    </citation>
    <scope>NUCLEOTIDE SEQUENCE [LARGE SCALE GENOMIC DNA]</scope>
    <source>
        <strain evidence="1">Arlian Lab</strain>
        <tissue evidence="1">Whole body</tissue>
    </source>
</reference>
<proteinExistence type="predicted"/>
<comment type="caution">
    <text evidence="1">The sequence shown here is derived from an EMBL/GenBank/DDBJ whole genome shotgun (WGS) entry which is preliminary data.</text>
</comment>
<gene>
    <name evidence="1" type="ORF">BLA29_014391</name>
</gene>
<dbReference type="AlphaFoldDB" id="A0A1Y3AVN0"/>
<name>A0A1Y3AVN0_EURMA</name>
<dbReference type="EMBL" id="MUJZ01055690">
    <property type="protein sequence ID" value="OTF72549.1"/>
    <property type="molecule type" value="Genomic_DNA"/>
</dbReference>
<protein>
    <submittedName>
        <fullName evidence="1">Uncharacterized protein</fullName>
    </submittedName>
</protein>
<accession>A0A1Y3AVN0</accession>
<evidence type="ECO:0000313" key="2">
    <source>
        <dbReference type="Proteomes" id="UP000194236"/>
    </source>
</evidence>